<dbReference type="CDD" id="cd03225">
    <property type="entry name" value="ABC_cobalt_CbiO_domain1"/>
    <property type="match status" value="2"/>
</dbReference>
<organism evidence="10 13">
    <name type="scientific">Lachnospira eligens</name>
    <dbReference type="NCBI Taxonomy" id="39485"/>
    <lineage>
        <taxon>Bacteria</taxon>
        <taxon>Bacillati</taxon>
        <taxon>Bacillota</taxon>
        <taxon>Clostridia</taxon>
        <taxon>Lachnospirales</taxon>
        <taxon>Lachnospiraceae</taxon>
        <taxon>Lachnospira</taxon>
    </lineage>
</organism>
<evidence type="ECO:0000256" key="6">
    <source>
        <dbReference type="ARBA" id="ARBA00022840"/>
    </source>
</evidence>
<dbReference type="GO" id="GO:0042626">
    <property type="term" value="F:ATPase-coupled transmembrane transporter activity"/>
    <property type="evidence" value="ECO:0007669"/>
    <property type="project" value="TreeGrafter"/>
</dbReference>
<dbReference type="PANTHER" id="PTHR43553">
    <property type="entry name" value="HEAVY METAL TRANSPORTER"/>
    <property type="match status" value="1"/>
</dbReference>
<dbReference type="GO" id="GO:0005524">
    <property type="term" value="F:ATP binding"/>
    <property type="evidence" value="ECO:0007669"/>
    <property type="project" value="UniProtKB-KW"/>
</dbReference>
<keyword evidence="5" id="KW-0547">Nucleotide-binding</keyword>
<dbReference type="InterPro" id="IPR017871">
    <property type="entry name" value="ABC_transporter-like_CS"/>
</dbReference>
<dbReference type="SMART" id="SM00382">
    <property type="entry name" value="AAA"/>
    <property type="match status" value="2"/>
</dbReference>
<keyword evidence="3" id="KW-0813">Transport</keyword>
<feature type="domain" description="ABC transporter" evidence="9">
    <location>
        <begin position="22"/>
        <end position="260"/>
    </location>
</feature>
<evidence type="ECO:0000256" key="1">
    <source>
        <dbReference type="ARBA" id="ARBA00004202"/>
    </source>
</evidence>
<evidence type="ECO:0000256" key="4">
    <source>
        <dbReference type="ARBA" id="ARBA00022475"/>
    </source>
</evidence>
<dbReference type="Proteomes" id="UP000285201">
    <property type="component" value="Unassembled WGS sequence"/>
</dbReference>
<dbReference type="GO" id="GO:0016887">
    <property type="term" value="F:ATP hydrolysis activity"/>
    <property type="evidence" value="ECO:0007669"/>
    <property type="project" value="InterPro"/>
</dbReference>
<keyword evidence="7" id="KW-1278">Translocase</keyword>
<evidence type="ECO:0000313" key="10">
    <source>
        <dbReference type="EMBL" id="RHC12459.1"/>
    </source>
</evidence>
<dbReference type="InterPro" id="IPR027417">
    <property type="entry name" value="P-loop_NTPase"/>
</dbReference>
<dbReference type="EMBL" id="QSHM01000011">
    <property type="protein sequence ID" value="RHC12459.1"/>
    <property type="molecule type" value="Genomic_DNA"/>
</dbReference>
<keyword evidence="4" id="KW-1003">Cell membrane</keyword>
<proteinExistence type="inferred from homology"/>
<dbReference type="InterPro" id="IPR003439">
    <property type="entry name" value="ABC_transporter-like_ATP-bd"/>
</dbReference>
<dbReference type="InterPro" id="IPR015856">
    <property type="entry name" value="ABC_transpr_CbiO/EcfA_su"/>
</dbReference>
<evidence type="ECO:0000313" key="11">
    <source>
        <dbReference type="EMBL" id="RHL64709.1"/>
    </source>
</evidence>
<comment type="similarity">
    <text evidence="2">Belongs to the ABC transporter superfamily.</text>
</comment>
<dbReference type="AlphaFoldDB" id="A0A413YTS9"/>
<gene>
    <name evidence="11" type="ORF">DW007_15410</name>
    <name evidence="10" type="ORF">DW858_10125</name>
</gene>
<sequence length="571" mass="63555">MCSIRDEVHITKGNCIMTDTIINVSSLSFGYAGSDVLVLEDITFDIKKGEIALIIGASGSGKTTLLKMLDKSMIPEGRLSGKAEYYGRQISSLSKAEAAVKIGYVGQNPDNQIVTDKVWHELAFGLENLGVPNADIRRRVAEMSEYFGITGWYDKNTEELSGGQKQLLNLASIMVMRPEVLLLDEPTAQLDPLAKKKFLDTVLELNKDFGITIMCVEHNLADIYSKADKVLVLEDGKLIYNGSPRKTAESLVKTENPLVYGLPSSVRIYEGCKKDITFETDCPLTVKEGRKWIASLNIKGGSYVSQDKHYETGDTAVSVKNVFFRYTKNSANVLENISFDIEKGRITALLGSNGAGKTTLLRLMSGIKKPISGKVKVNGRCAVLPQNPMALLSQISVEEELASAVMDKGNVSVKDMDRKQRIELAFNMLERTGLLRVRKQHPYDLSGGQQQRLAFAKILLYEPDIILLDEPTKGIDPFFCKKMGEWLEELKNMGKTIVIVSHDVEFCALFADKCGLIFDRDIESYTDSHSFFAGNIFFTTDTNRIMSDFFKDCVTCDEAVEAIHRCLEDNR</sequence>
<reference evidence="12 13" key="1">
    <citation type="submission" date="2018-08" db="EMBL/GenBank/DDBJ databases">
        <title>A genome reference for cultivated species of the human gut microbiota.</title>
        <authorList>
            <person name="Zou Y."/>
            <person name="Xue W."/>
            <person name="Luo G."/>
        </authorList>
    </citation>
    <scope>NUCLEOTIDE SEQUENCE [LARGE SCALE GENOMIC DNA]</scope>
    <source>
        <strain evidence="11 12">AF36-7BH</strain>
        <strain evidence="10 13">AM37-3BH</strain>
    </source>
</reference>
<feature type="domain" description="ABC transporter" evidence="9">
    <location>
        <begin position="317"/>
        <end position="544"/>
    </location>
</feature>
<dbReference type="Gene3D" id="3.40.50.300">
    <property type="entry name" value="P-loop containing nucleotide triphosphate hydrolases"/>
    <property type="match status" value="2"/>
</dbReference>
<dbReference type="PROSITE" id="PS00211">
    <property type="entry name" value="ABC_TRANSPORTER_1"/>
    <property type="match status" value="2"/>
</dbReference>
<evidence type="ECO:0000313" key="13">
    <source>
        <dbReference type="Proteomes" id="UP000285844"/>
    </source>
</evidence>
<dbReference type="GO" id="GO:0043190">
    <property type="term" value="C:ATP-binding cassette (ABC) transporter complex"/>
    <property type="evidence" value="ECO:0007669"/>
    <property type="project" value="TreeGrafter"/>
</dbReference>
<evidence type="ECO:0000259" key="9">
    <source>
        <dbReference type="PROSITE" id="PS50893"/>
    </source>
</evidence>
<dbReference type="Pfam" id="PF00005">
    <property type="entry name" value="ABC_tran"/>
    <property type="match status" value="2"/>
</dbReference>
<evidence type="ECO:0000256" key="3">
    <source>
        <dbReference type="ARBA" id="ARBA00022448"/>
    </source>
</evidence>
<comment type="subcellular location">
    <subcellularLocation>
        <location evidence="1">Cell membrane</location>
        <topology evidence="1">Peripheral membrane protein</topology>
    </subcellularLocation>
</comment>
<dbReference type="NCBIfam" id="NF010167">
    <property type="entry name" value="PRK13648.1"/>
    <property type="match status" value="2"/>
</dbReference>
<keyword evidence="8" id="KW-0472">Membrane</keyword>
<name>A0A413YTS9_9FIRM</name>
<dbReference type="Proteomes" id="UP000285844">
    <property type="component" value="Unassembled WGS sequence"/>
</dbReference>
<evidence type="ECO:0000256" key="2">
    <source>
        <dbReference type="ARBA" id="ARBA00005417"/>
    </source>
</evidence>
<evidence type="ECO:0000256" key="5">
    <source>
        <dbReference type="ARBA" id="ARBA00022741"/>
    </source>
</evidence>
<evidence type="ECO:0000313" key="12">
    <source>
        <dbReference type="Proteomes" id="UP000285201"/>
    </source>
</evidence>
<accession>A0A413YTS9</accession>
<evidence type="ECO:0000256" key="8">
    <source>
        <dbReference type="ARBA" id="ARBA00023136"/>
    </source>
</evidence>
<dbReference type="InterPro" id="IPR003593">
    <property type="entry name" value="AAA+_ATPase"/>
</dbReference>
<dbReference type="SUPFAM" id="SSF52540">
    <property type="entry name" value="P-loop containing nucleoside triphosphate hydrolases"/>
    <property type="match status" value="2"/>
</dbReference>
<dbReference type="InterPro" id="IPR050095">
    <property type="entry name" value="ECF_ABC_transporter_ATP-bd"/>
</dbReference>
<dbReference type="PANTHER" id="PTHR43553:SF27">
    <property type="entry name" value="ENERGY-COUPLING FACTOR TRANSPORTER ATP-BINDING PROTEIN ECFA2"/>
    <property type="match status" value="1"/>
</dbReference>
<evidence type="ECO:0000256" key="7">
    <source>
        <dbReference type="ARBA" id="ARBA00022967"/>
    </source>
</evidence>
<protein>
    <submittedName>
        <fullName evidence="10">ATP-binding cassette domain-containing protein</fullName>
    </submittedName>
</protein>
<dbReference type="PROSITE" id="PS50893">
    <property type="entry name" value="ABC_TRANSPORTER_2"/>
    <property type="match status" value="2"/>
</dbReference>
<keyword evidence="6 10" id="KW-0067">ATP-binding</keyword>
<comment type="caution">
    <text evidence="10">The sequence shown here is derived from an EMBL/GenBank/DDBJ whole genome shotgun (WGS) entry which is preliminary data.</text>
</comment>
<dbReference type="EMBL" id="QROY01000022">
    <property type="protein sequence ID" value="RHL64709.1"/>
    <property type="molecule type" value="Genomic_DNA"/>
</dbReference>